<dbReference type="Pfam" id="PF11662">
    <property type="entry name" value="DUF3263"/>
    <property type="match status" value="1"/>
</dbReference>
<dbReference type="GeneID" id="93862120"/>
<proteinExistence type="predicted"/>
<gene>
    <name evidence="1" type="ORF">RA11412_0155</name>
</gene>
<sequence>MVNKKFEELSPLERAIIGIEKRRWKYQGSKEKTIGALGITPIAYYQKLNTMIDDPRVIAAEPILTARLREHRDQQ</sequence>
<organism evidence="1 2">
    <name type="scientific">Rothia aeria</name>
    <dbReference type="NCBI Taxonomy" id="172042"/>
    <lineage>
        <taxon>Bacteria</taxon>
        <taxon>Bacillati</taxon>
        <taxon>Actinomycetota</taxon>
        <taxon>Actinomycetes</taxon>
        <taxon>Micrococcales</taxon>
        <taxon>Micrococcaceae</taxon>
        <taxon>Rothia</taxon>
    </lineage>
</organism>
<dbReference type="RefSeq" id="WP_023134332.1">
    <property type="nucleotide sequence ID" value="NZ_CAJPQC010000006.1"/>
</dbReference>
<accession>A0A2Z5QVY0</accession>
<dbReference type="EMBL" id="AP017895">
    <property type="protein sequence ID" value="BAV86454.1"/>
    <property type="molecule type" value="Genomic_DNA"/>
</dbReference>
<evidence type="ECO:0000313" key="2">
    <source>
        <dbReference type="Proteomes" id="UP000250241"/>
    </source>
</evidence>
<dbReference type="KEGG" id="raj:RA11412_0155"/>
<reference evidence="1 2" key="1">
    <citation type="submission" date="2016-10" db="EMBL/GenBank/DDBJ databases">
        <title>Genome sequence of Rothia aeria strain JCM11412.</title>
        <authorList>
            <person name="Nambu T."/>
        </authorList>
    </citation>
    <scope>NUCLEOTIDE SEQUENCE [LARGE SCALE GENOMIC DNA]</scope>
    <source>
        <strain evidence="1 2">JCM 11412</strain>
    </source>
</reference>
<name>A0A2Z5QVY0_9MICC</name>
<evidence type="ECO:0000313" key="1">
    <source>
        <dbReference type="EMBL" id="BAV86454.1"/>
    </source>
</evidence>
<dbReference type="Proteomes" id="UP000250241">
    <property type="component" value="Chromosome"/>
</dbReference>
<keyword evidence="2" id="KW-1185">Reference proteome</keyword>
<dbReference type="AlphaFoldDB" id="A0A2Z5QVY0"/>
<dbReference type="InterPro" id="IPR021678">
    <property type="entry name" value="DUF3263"/>
</dbReference>
<protein>
    <submittedName>
        <fullName evidence="1">Uncharacterized protein</fullName>
    </submittedName>
</protein>